<evidence type="ECO:0000256" key="1">
    <source>
        <dbReference type="ARBA" id="ARBA00023015"/>
    </source>
</evidence>
<dbReference type="PANTHER" id="PTHR30146:SF155">
    <property type="entry name" value="ALANINE RACEMASE"/>
    <property type="match status" value="1"/>
</dbReference>
<dbReference type="InterPro" id="IPR000843">
    <property type="entry name" value="HTH_LacI"/>
</dbReference>
<dbReference type="Gene3D" id="3.40.50.2300">
    <property type="match status" value="2"/>
</dbReference>
<keyword evidence="1" id="KW-0805">Transcription regulation</keyword>
<dbReference type="Pfam" id="PF13377">
    <property type="entry name" value="Peripla_BP_3"/>
    <property type="match status" value="1"/>
</dbReference>
<dbReference type="InterPro" id="IPR010982">
    <property type="entry name" value="Lambda_DNA-bd_dom_sf"/>
</dbReference>
<proteinExistence type="predicted"/>
<dbReference type="RefSeq" id="WP_329511118.1">
    <property type="nucleotide sequence ID" value="NZ_BAAAYZ010000024.1"/>
</dbReference>
<dbReference type="InterPro" id="IPR046335">
    <property type="entry name" value="LacI/GalR-like_sensor"/>
</dbReference>
<keyword evidence="3" id="KW-0804">Transcription</keyword>
<protein>
    <submittedName>
        <fullName evidence="5">LacI family DNA-binding transcriptional regulator</fullName>
    </submittedName>
</protein>
<dbReference type="InterPro" id="IPR028082">
    <property type="entry name" value="Peripla_BP_I"/>
</dbReference>
<accession>A0ABU7FRI8</accession>
<evidence type="ECO:0000313" key="5">
    <source>
        <dbReference type="EMBL" id="MED7826725.1"/>
    </source>
</evidence>
<dbReference type="SMART" id="SM00354">
    <property type="entry name" value="HTH_LACI"/>
    <property type="match status" value="1"/>
</dbReference>
<evidence type="ECO:0000313" key="6">
    <source>
        <dbReference type="Proteomes" id="UP001333996"/>
    </source>
</evidence>
<dbReference type="CDD" id="cd06267">
    <property type="entry name" value="PBP1_LacI_sugar_binding-like"/>
    <property type="match status" value="1"/>
</dbReference>
<dbReference type="EMBL" id="JAYWVC010000176">
    <property type="protein sequence ID" value="MED7826725.1"/>
    <property type="molecule type" value="Genomic_DNA"/>
</dbReference>
<keyword evidence="6" id="KW-1185">Reference proteome</keyword>
<dbReference type="Proteomes" id="UP001333996">
    <property type="component" value="Unassembled WGS sequence"/>
</dbReference>
<dbReference type="Gene3D" id="1.10.260.40">
    <property type="entry name" value="lambda repressor-like DNA-binding domains"/>
    <property type="match status" value="1"/>
</dbReference>
<dbReference type="CDD" id="cd01392">
    <property type="entry name" value="HTH_LacI"/>
    <property type="match status" value="1"/>
</dbReference>
<dbReference type="GO" id="GO:0003677">
    <property type="term" value="F:DNA binding"/>
    <property type="evidence" value="ECO:0007669"/>
    <property type="project" value="UniProtKB-KW"/>
</dbReference>
<dbReference type="SUPFAM" id="SSF47413">
    <property type="entry name" value="lambda repressor-like DNA-binding domains"/>
    <property type="match status" value="1"/>
</dbReference>
<dbReference type="PANTHER" id="PTHR30146">
    <property type="entry name" value="LACI-RELATED TRANSCRIPTIONAL REPRESSOR"/>
    <property type="match status" value="1"/>
</dbReference>
<dbReference type="Pfam" id="PF00356">
    <property type="entry name" value="LacI"/>
    <property type="match status" value="1"/>
</dbReference>
<gene>
    <name evidence="5" type="ORF">VXC91_33475</name>
</gene>
<sequence>MRTGSKADGEGIQRRPTINDIARLAGVAKGTASYALNGRPGVAEATRARVLAVAAELGWEPSSAARALSGARSEAVGLILARSPEILAFEPYFMTLISGIEAELSAHGYSLMLRMVGSHEEEVEGYRRWAGRRSVDGVLVQDLRTEDQRIPVLKELGLPAVLMGISEGAELPTLQSDEVGAATEVVRYLAALGHRRLAHVSGPTMYRHTQTRVAAFRNACAEAGIEVTSLESDYTGEQGAQLTRQLLIAQHPPTAVMYDNDVMAVAALGVARELGRDVPRDLSVIAWDDSPLCRLTHPPLTAVSHDTPGYGARAVSLLVQAICGERDTGVHIYEVPRLLPRGTTAPPRMAARERDGST</sequence>
<evidence type="ECO:0000256" key="3">
    <source>
        <dbReference type="ARBA" id="ARBA00023163"/>
    </source>
</evidence>
<feature type="domain" description="HTH lacI-type" evidence="4">
    <location>
        <begin position="16"/>
        <end position="70"/>
    </location>
</feature>
<reference evidence="5" key="1">
    <citation type="submission" date="2024-01" db="EMBL/GenBank/DDBJ databases">
        <title>First draft genome sequence data of TA4-1, the type strain of Gram-positive actinobacterium Streptomyces chiangmaiensis.</title>
        <authorList>
            <person name="Yasawong M."/>
            <person name="Nantapong N."/>
        </authorList>
    </citation>
    <scope>NUCLEOTIDE SEQUENCE</scope>
    <source>
        <strain evidence="5">TA4-1</strain>
    </source>
</reference>
<comment type="caution">
    <text evidence="5">The sequence shown here is derived from an EMBL/GenBank/DDBJ whole genome shotgun (WGS) entry which is preliminary data.</text>
</comment>
<evidence type="ECO:0000256" key="2">
    <source>
        <dbReference type="ARBA" id="ARBA00023125"/>
    </source>
</evidence>
<name>A0ABU7FRI8_9ACTN</name>
<evidence type="ECO:0000259" key="4">
    <source>
        <dbReference type="PROSITE" id="PS50932"/>
    </source>
</evidence>
<dbReference type="PROSITE" id="PS50932">
    <property type="entry name" value="HTH_LACI_2"/>
    <property type="match status" value="1"/>
</dbReference>
<organism evidence="5 6">
    <name type="scientific">Streptomyces chiangmaiensis</name>
    <dbReference type="NCBI Taxonomy" id="766497"/>
    <lineage>
        <taxon>Bacteria</taxon>
        <taxon>Bacillati</taxon>
        <taxon>Actinomycetota</taxon>
        <taxon>Actinomycetes</taxon>
        <taxon>Kitasatosporales</taxon>
        <taxon>Streptomycetaceae</taxon>
        <taxon>Streptomyces</taxon>
    </lineage>
</organism>
<keyword evidence="2 5" id="KW-0238">DNA-binding</keyword>
<dbReference type="SUPFAM" id="SSF53822">
    <property type="entry name" value="Periplasmic binding protein-like I"/>
    <property type="match status" value="1"/>
</dbReference>